<dbReference type="AlphaFoldDB" id="A0A2C5WF37"/>
<proteinExistence type="predicted"/>
<reference evidence="2" key="1">
    <citation type="submission" date="2017-10" db="EMBL/GenBank/DDBJ databases">
        <title>FDA dAtabase for Regulatory Grade micrObial Sequences (FDA-ARGOS): Supporting development and validation of Infectious Disease Dx tests.</title>
        <authorList>
            <person name="Goldberg B."/>
            <person name="Campos J."/>
            <person name="Tallon L."/>
            <person name="Sadzewicz L."/>
            <person name="Ott S."/>
            <person name="Zhao X."/>
            <person name="Nagaraj S."/>
            <person name="Vavikolanu K."/>
            <person name="Aluvathingal J."/>
            <person name="Nadendla S."/>
            <person name="Geyer C."/>
            <person name="Sichtig H."/>
        </authorList>
    </citation>
    <scope>NUCLEOTIDE SEQUENCE [LARGE SCALE GENOMIC DNA]</scope>
    <source>
        <strain evidence="2">FDAARGOS_376</strain>
    </source>
</reference>
<dbReference type="EMBL" id="PDKZ01000002">
    <property type="protein sequence ID" value="PHH43936.1"/>
    <property type="molecule type" value="Genomic_DNA"/>
</dbReference>
<evidence type="ECO:0000313" key="2">
    <source>
        <dbReference type="Proteomes" id="UP000222460"/>
    </source>
</evidence>
<organism evidence="1 2">
    <name type="scientific">Pseudomonas putida</name>
    <name type="common">Arthrobacter siderocapsulatus</name>
    <dbReference type="NCBI Taxonomy" id="303"/>
    <lineage>
        <taxon>Bacteria</taxon>
        <taxon>Pseudomonadati</taxon>
        <taxon>Pseudomonadota</taxon>
        <taxon>Gammaproteobacteria</taxon>
        <taxon>Pseudomonadales</taxon>
        <taxon>Pseudomonadaceae</taxon>
        <taxon>Pseudomonas</taxon>
    </lineage>
</organism>
<accession>A0A2C5WF37</accession>
<comment type="caution">
    <text evidence="1">The sequence shown here is derived from an EMBL/GenBank/DDBJ whole genome shotgun (WGS) entry which is preliminary data.</text>
</comment>
<dbReference type="Proteomes" id="UP000222460">
    <property type="component" value="Unassembled WGS sequence"/>
</dbReference>
<protein>
    <submittedName>
        <fullName evidence="1">Uncharacterized protein</fullName>
    </submittedName>
</protein>
<name>A0A2C5WF37_PSEPU</name>
<sequence length="111" mass="12227">MARDDAFKQSCLYDTRCYVPKATTPCAIAYDYARIRRLVRLECGFYRGSVADKAAIGFGSPVSHMAQNVTLRRCLLAPVFYGGHAQGAFERAGFSMCAGLPTFVMATTLVW</sequence>
<gene>
    <name evidence="1" type="ORF">CRX57_28195</name>
</gene>
<evidence type="ECO:0000313" key="1">
    <source>
        <dbReference type="EMBL" id="PHH43936.1"/>
    </source>
</evidence>